<feature type="domain" description="Ig-like" evidence="3">
    <location>
        <begin position="9"/>
        <end position="102"/>
    </location>
</feature>
<name>A0A8W8N7N2_MAGGI</name>
<accession>A0A8W8N7N2</accession>
<dbReference type="InterPro" id="IPR036179">
    <property type="entry name" value="Ig-like_dom_sf"/>
</dbReference>
<evidence type="ECO:0000313" key="5">
    <source>
        <dbReference type="Proteomes" id="UP000005408"/>
    </source>
</evidence>
<dbReference type="InterPro" id="IPR007110">
    <property type="entry name" value="Ig-like_dom"/>
</dbReference>
<dbReference type="Gene3D" id="2.60.40.10">
    <property type="entry name" value="Immunoglobulins"/>
    <property type="match status" value="1"/>
</dbReference>
<dbReference type="InterPro" id="IPR013098">
    <property type="entry name" value="Ig_I-set"/>
</dbReference>
<dbReference type="GO" id="GO:0007156">
    <property type="term" value="P:homophilic cell adhesion via plasma membrane adhesion molecules"/>
    <property type="evidence" value="ECO:0007669"/>
    <property type="project" value="TreeGrafter"/>
</dbReference>
<dbReference type="PANTHER" id="PTHR45080">
    <property type="entry name" value="CONTACTIN 5"/>
    <property type="match status" value="1"/>
</dbReference>
<dbReference type="InterPro" id="IPR050958">
    <property type="entry name" value="Cell_Adh-Cytoskel_Orgn"/>
</dbReference>
<evidence type="ECO:0000313" key="4">
    <source>
        <dbReference type="EnsemblMetazoa" id="G4999.3:cds"/>
    </source>
</evidence>
<keyword evidence="2" id="KW-1015">Disulfide bond</keyword>
<dbReference type="FunFam" id="2.60.40.10:FF:000097">
    <property type="entry name" value="Bent, isoform F"/>
    <property type="match status" value="1"/>
</dbReference>
<dbReference type="InterPro" id="IPR003599">
    <property type="entry name" value="Ig_sub"/>
</dbReference>
<reference evidence="4" key="1">
    <citation type="submission" date="2022-08" db="UniProtKB">
        <authorList>
            <consortium name="EnsemblMetazoa"/>
        </authorList>
    </citation>
    <scope>IDENTIFICATION</scope>
    <source>
        <strain evidence="4">05x7-T-G4-1.051#20</strain>
    </source>
</reference>
<dbReference type="AlphaFoldDB" id="A0A8W8N7N2"/>
<protein>
    <recommendedName>
        <fullName evidence="3">Ig-like domain-containing protein</fullName>
    </recommendedName>
</protein>
<keyword evidence="1" id="KW-0732">Signal</keyword>
<dbReference type="Proteomes" id="UP000005408">
    <property type="component" value="Unassembled WGS sequence"/>
</dbReference>
<evidence type="ECO:0000259" key="3">
    <source>
        <dbReference type="PROSITE" id="PS50835"/>
    </source>
</evidence>
<evidence type="ECO:0000256" key="1">
    <source>
        <dbReference type="ARBA" id="ARBA00022729"/>
    </source>
</evidence>
<dbReference type="SMART" id="SM00409">
    <property type="entry name" value="IG"/>
    <property type="match status" value="1"/>
</dbReference>
<dbReference type="PANTHER" id="PTHR45080:SF8">
    <property type="entry name" value="IG-LIKE DOMAIN-CONTAINING PROTEIN"/>
    <property type="match status" value="1"/>
</dbReference>
<sequence length="116" mass="12558">MGVGDDIAPRFTQKPVLKQEDNGAKLVFQCTLEASPKPDIQWFQGTTPISQSNRIKMRVEPAGGNKYNVMMDIIGVTAADAGTYKVVAKNKLGEVSASINLNFSGKDPGLLIKYTI</sequence>
<keyword evidence="5" id="KW-1185">Reference proteome</keyword>
<dbReference type="InterPro" id="IPR013783">
    <property type="entry name" value="Ig-like_fold"/>
</dbReference>
<evidence type="ECO:0000256" key="2">
    <source>
        <dbReference type="ARBA" id="ARBA00023157"/>
    </source>
</evidence>
<dbReference type="GO" id="GO:0005886">
    <property type="term" value="C:plasma membrane"/>
    <property type="evidence" value="ECO:0007669"/>
    <property type="project" value="TreeGrafter"/>
</dbReference>
<dbReference type="Pfam" id="PF07679">
    <property type="entry name" value="I-set"/>
    <property type="match status" value="1"/>
</dbReference>
<proteinExistence type="predicted"/>
<dbReference type="EnsemblMetazoa" id="G4999.3">
    <property type="protein sequence ID" value="G4999.3:cds"/>
    <property type="gene ID" value="G4999"/>
</dbReference>
<dbReference type="PROSITE" id="PS50835">
    <property type="entry name" value="IG_LIKE"/>
    <property type="match status" value="1"/>
</dbReference>
<dbReference type="SUPFAM" id="SSF48726">
    <property type="entry name" value="Immunoglobulin"/>
    <property type="match status" value="1"/>
</dbReference>
<organism evidence="4 5">
    <name type="scientific">Magallana gigas</name>
    <name type="common">Pacific oyster</name>
    <name type="synonym">Crassostrea gigas</name>
    <dbReference type="NCBI Taxonomy" id="29159"/>
    <lineage>
        <taxon>Eukaryota</taxon>
        <taxon>Metazoa</taxon>
        <taxon>Spiralia</taxon>
        <taxon>Lophotrochozoa</taxon>
        <taxon>Mollusca</taxon>
        <taxon>Bivalvia</taxon>
        <taxon>Autobranchia</taxon>
        <taxon>Pteriomorphia</taxon>
        <taxon>Ostreida</taxon>
        <taxon>Ostreoidea</taxon>
        <taxon>Ostreidae</taxon>
        <taxon>Magallana</taxon>
    </lineage>
</organism>